<dbReference type="PANTHER" id="PTHR13832">
    <property type="entry name" value="PROTEIN PHOSPHATASE 2C"/>
    <property type="match status" value="1"/>
</dbReference>
<dbReference type="InterPro" id="IPR015655">
    <property type="entry name" value="PP2C"/>
</dbReference>
<dbReference type="InterPro" id="IPR036457">
    <property type="entry name" value="PPM-type-like_dom_sf"/>
</dbReference>
<name>A0A397UZU0_9GLOM</name>
<dbReference type="InterPro" id="IPR001932">
    <property type="entry name" value="PPM-type_phosphatase-like_dom"/>
</dbReference>
<dbReference type="EC" id="3.1.3.16" evidence="4"/>
<comment type="cofactor">
    <cofactor evidence="2">
        <name>Mg(2+)</name>
        <dbReference type="ChEBI" id="CHEBI:18420"/>
    </cofactor>
</comment>
<evidence type="ECO:0000256" key="9">
    <source>
        <dbReference type="ARBA" id="ARBA00048832"/>
    </source>
</evidence>
<dbReference type="PANTHER" id="PTHR13832:SF565">
    <property type="entry name" value="AT28366P-RELATED"/>
    <property type="match status" value="1"/>
</dbReference>
<dbReference type="CDD" id="cd00143">
    <property type="entry name" value="PP2Cc"/>
    <property type="match status" value="1"/>
</dbReference>
<evidence type="ECO:0000256" key="4">
    <source>
        <dbReference type="ARBA" id="ARBA00013081"/>
    </source>
</evidence>
<evidence type="ECO:0000259" key="10">
    <source>
        <dbReference type="PROSITE" id="PS51746"/>
    </source>
</evidence>
<comment type="similarity">
    <text evidence="3">Belongs to the PP2C family.</text>
</comment>
<comment type="catalytic activity">
    <reaction evidence="9">
        <text>O-phospho-L-threonyl-[protein] + H2O = L-threonyl-[protein] + phosphate</text>
        <dbReference type="Rhea" id="RHEA:47004"/>
        <dbReference type="Rhea" id="RHEA-COMP:11060"/>
        <dbReference type="Rhea" id="RHEA-COMP:11605"/>
        <dbReference type="ChEBI" id="CHEBI:15377"/>
        <dbReference type="ChEBI" id="CHEBI:30013"/>
        <dbReference type="ChEBI" id="CHEBI:43474"/>
        <dbReference type="ChEBI" id="CHEBI:61977"/>
        <dbReference type="EC" id="3.1.3.16"/>
    </reaction>
    <physiologicalReaction direction="left-to-right" evidence="9">
        <dbReference type="Rhea" id="RHEA:47005"/>
    </physiologicalReaction>
</comment>
<accession>A0A397UZU0</accession>
<evidence type="ECO:0000256" key="8">
    <source>
        <dbReference type="ARBA" id="ARBA00023211"/>
    </source>
</evidence>
<comment type="cofactor">
    <cofactor evidence="1">
        <name>Mn(2+)</name>
        <dbReference type="ChEBI" id="CHEBI:29035"/>
    </cofactor>
</comment>
<evidence type="ECO:0000313" key="12">
    <source>
        <dbReference type="Proteomes" id="UP000266673"/>
    </source>
</evidence>
<evidence type="ECO:0000256" key="5">
    <source>
        <dbReference type="ARBA" id="ARBA00022723"/>
    </source>
</evidence>
<evidence type="ECO:0000256" key="2">
    <source>
        <dbReference type="ARBA" id="ARBA00001946"/>
    </source>
</evidence>
<dbReference type="Proteomes" id="UP000266673">
    <property type="component" value="Unassembled WGS sequence"/>
</dbReference>
<reference evidence="11 12" key="1">
    <citation type="submission" date="2018-06" db="EMBL/GenBank/DDBJ databases">
        <title>Comparative genomics reveals the genomic features of Rhizophagus irregularis, R. cerebriforme, R. diaphanum and Gigaspora rosea, and their symbiotic lifestyle signature.</title>
        <authorList>
            <person name="Morin E."/>
            <person name="San Clemente H."/>
            <person name="Chen E.C.H."/>
            <person name="De La Providencia I."/>
            <person name="Hainaut M."/>
            <person name="Kuo A."/>
            <person name="Kohler A."/>
            <person name="Murat C."/>
            <person name="Tang N."/>
            <person name="Roy S."/>
            <person name="Loubradou J."/>
            <person name="Henrissat B."/>
            <person name="Grigoriev I.V."/>
            <person name="Corradi N."/>
            <person name="Roux C."/>
            <person name="Martin F.M."/>
        </authorList>
    </citation>
    <scope>NUCLEOTIDE SEQUENCE [LARGE SCALE GENOMIC DNA]</scope>
    <source>
        <strain evidence="11 12">DAOM 194757</strain>
    </source>
</reference>
<keyword evidence="12" id="KW-1185">Reference proteome</keyword>
<evidence type="ECO:0000256" key="1">
    <source>
        <dbReference type="ARBA" id="ARBA00001936"/>
    </source>
</evidence>
<evidence type="ECO:0000256" key="6">
    <source>
        <dbReference type="ARBA" id="ARBA00022801"/>
    </source>
</evidence>
<sequence>MQGWRSGMEDAHTAILKLPAKKGYSYFGVYDGHSGQNAAKYTGNNLHVRIAKDGTFETDLTTAIQNGFLGTDDDLKNDPQFQNDPSGCTAVMAIVTPYNEIYVGNAGDSRAVLSEDGVAFPMSHDHKPVNEAESKRIMNAGGFIEFGRVNGNLAVCRALGDFEFKQNTNLHAKDQIVTAFPDVQKREIKFESTEFLVLACDGIWECLSSQDVVSFVRKCISENKDLHKTCEDLMERCLAKGGELDGIGYDNMTVIIVGFLHNKTEKEWYEWMAKRYGAIGPEYKEEK</sequence>
<dbReference type="GO" id="GO:0004722">
    <property type="term" value="F:protein serine/threonine phosphatase activity"/>
    <property type="evidence" value="ECO:0007669"/>
    <property type="project" value="UniProtKB-EC"/>
</dbReference>
<protein>
    <recommendedName>
        <fullName evidence="4">protein-serine/threonine phosphatase</fullName>
        <ecNumber evidence="4">3.1.3.16</ecNumber>
    </recommendedName>
</protein>
<keyword evidence="6" id="KW-0378">Hydrolase</keyword>
<dbReference type="SMART" id="SM00332">
    <property type="entry name" value="PP2Cc"/>
    <property type="match status" value="1"/>
</dbReference>
<evidence type="ECO:0000313" key="11">
    <source>
        <dbReference type="EMBL" id="RIB14898.1"/>
    </source>
</evidence>
<dbReference type="SUPFAM" id="SSF81606">
    <property type="entry name" value="PP2C-like"/>
    <property type="match status" value="1"/>
</dbReference>
<keyword evidence="5" id="KW-0479">Metal-binding</keyword>
<keyword evidence="7" id="KW-0904">Protein phosphatase</keyword>
<proteinExistence type="inferred from homology"/>
<gene>
    <name evidence="11" type="ORF">C2G38_1615892</name>
</gene>
<dbReference type="FunFam" id="3.60.40.10:FF:000016">
    <property type="entry name" value="Protein phosphatase 2C"/>
    <property type="match status" value="1"/>
</dbReference>
<dbReference type="AlphaFoldDB" id="A0A397UZU0"/>
<comment type="caution">
    <text evidence="11">The sequence shown here is derived from an EMBL/GenBank/DDBJ whole genome shotgun (WGS) entry which is preliminary data.</text>
</comment>
<dbReference type="GO" id="GO:0046872">
    <property type="term" value="F:metal ion binding"/>
    <property type="evidence" value="ECO:0007669"/>
    <property type="project" value="UniProtKB-KW"/>
</dbReference>
<dbReference type="Pfam" id="PF00481">
    <property type="entry name" value="PP2C"/>
    <property type="match status" value="1"/>
</dbReference>
<evidence type="ECO:0000256" key="3">
    <source>
        <dbReference type="ARBA" id="ARBA00006702"/>
    </source>
</evidence>
<dbReference type="OrthoDB" id="10264738at2759"/>
<dbReference type="PROSITE" id="PS51746">
    <property type="entry name" value="PPM_2"/>
    <property type="match status" value="1"/>
</dbReference>
<dbReference type="Gene3D" id="3.60.40.10">
    <property type="entry name" value="PPM-type phosphatase domain"/>
    <property type="match status" value="1"/>
</dbReference>
<organism evidence="11 12">
    <name type="scientific">Gigaspora rosea</name>
    <dbReference type="NCBI Taxonomy" id="44941"/>
    <lineage>
        <taxon>Eukaryota</taxon>
        <taxon>Fungi</taxon>
        <taxon>Fungi incertae sedis</taxon>
        <taxon>Mucoromycota</taxon>
        <taxon>Glomeromycotina</taxon>
        <taxon>Glomeromycetes</taxon>
        <taxon>Diversisporales</taxon>
        <taxon>Gigasporaceae</taxon>
        <taxon>Gigaspora</taxon>
    </lineage>
</organism>
<dbReference type="STRING" id="44941.A0A397UZU0"/>
<keyword evidence="8" id="KW-0464">Manganese</keyword>
<dbReference type="EMBL" id="QKWP01000786">
    <property type="protein sequence ID" value="RIB14898.1"/>
    <property type="molecule type" value="Genomic_DNA"/>
</dbReference>
<evidence type="ECO:0000256" key="7">
    <source>
        <dbReference type="ARBA" id="ARBA00022912"/>
    </source>
</evidence>
<feature type="domain" description="PPM-type phosphatase" evidence="10">
    <location>
        <begin position="1"/>
        <end position="259"/>
    </location>
</feature>